<reference evidence="1 2" key="1">
    <citation type="submission" date="2023-07" db="EMBL/GenBank/DDBJ databases">
        <title>Sequencing the genomes of 1000 actinobacteria strains.</title>
        <authorList>
            <person name="Klenk H.-P."/>
        </authorList>
    </citation>
    <scope>NUCLEOTIDE SEQUENCE [LARGE SCALE GENOMIC DNA]</scope>
    <source>
        <strain evidence="1 2">DSM 14785</strain>
    </source>
</reference>
<dbReference type="RefSeq" id="WP_070320339.1">
    <property type="nucleotide sequence ID" value="NZ_CP084585.1"/>
</dbReference>
<accession>A0ABU0GMH0</accession>
<evidence type="ECO:0000313" key="2">
    <source>
        <dbReference type="Proteomes" id="UP001240250"/>
    </source>
</evidence>
<organism evidence="1 2">
    <name type="scientific">Cellulomonas iranensis</name>
    <dbReference type="NCBI Taxonomy" id="76862"/>
    <lineage>
        <taxon>Bacteria</taxon>
        <taxon>Bacillati</taxon>
        <taxon>Actinomycetota</taxon>
        <taxon>Actinomycetes</taxon>
        <taxon>Micrococcales</taxon>
        <taxon>Cellulomonadaceae</taxon>
        <taxon>Cellulomonas</taxon>
    </lineage>
</organism>
<protein>
    <submittedName>
        <fullName evidence="1">Uncharacterized protein</fullName>
    </submittedName>
</protein>
<dbReference type="EMBL" id="JAUSVM010000001">
    <property type="protein sequence ID" value="MDQ0426558.1"/>
    <property type="molecule type" value="Genomic_DNA"/>
</dbReference>
<dbReference type="Pfam" id="PF21853">
    <property type="entry name" value="DUF6912"/>
    <property type="match status" value="1"/>
</dbReference>
<dbReference type="Proteomes" id="UP001240250">
    <property type="component" value="Unassembled WGS sequence"/>
</dbReference>
<keyword evidence="2" id="KW-1185">Reference proteome</keyword>
<proteinExistence type="predicted"/>
<name>A0ABU0GMH0_9CELL</name>
<dbReference type="InterPro" id="IPR054206">
    <property type="entry name" value="DUF6912"/>
</dbReference>
<gene>
    <name evidence="1" type="ORF">JO380_002939</name>
</gene>
<evidence type="ECO:0000313" key="1">
    <source>
        <dbReference type="EMBL" id="MDQ0426558.1"/>
    </source>
</evidence>
<sequence>MRVYLPVTLDELQHGSPVLLTPRVAHAVTPQLRATWPDEDEEGWEYAAQAGAADDSLVRVAGSPDAPPLRVVVAADVPDAAVRALTDPPVPSAVELTAAVDLAAVVSVHVDEPEAAADVRAVVDGDEAAIERLEERDLLWYDVSEVADIPSV</sequence>
<comment type="caution">
    <text evidence="1">The sequence shown here is derived from an EMBL/GenBank/DDBJ whole genome shotgun (WGS) entry which is preliminary data.</text>
</comment>